<dbReference type="PANTHER" id="PTHR37422">
    <property type="entry name" value="TEICHURONIC ACID BIOSYNTHESIS PROTEIN TUAE"/>
    <property type="match status" value="1"/>
</dbReference>
<feature type="transmembrane region" description="Helical" evidence="5">
    <location>
        <begin position="167"/>
        <end position="186"/>
    </location>
</feature>
<dbReference type="Proteomes" id="UP000220841">
    <property type="component" value="Unassembled WGS sequence"/>
</dbReference>
<evidence type="ECO:0000256" key="5">
    <source>
        <dbReference type="SAM" id="Phobius"/>
    </source>
</evidence>
<comment type="caution">
    <text evidence="7">The sequence shown here is derived from an EMBL/GenBank/DDBJ whole genome shotgun (WGS) entry which is preliminary data.</text>
</comment>
<feature type="transmembrane region" description="Helical" evidence="5">
    <location>
        <begin position="344"/>
        <end position="365"/>
    </location>
</feature>
<evidence type="ECO:0000313" key="7">
    <source>
        <dbReference type="EMBL" id="PEQ02661.1"/>
    </source>
</evidence>
<feature type="transmembrane region" description="Helical" evidence="5">
    <location>
        <begin position="32"/>
        <end position="48"/>
    </location>
</feature>
<reference evidence="7 8" key="1">
    <citation type="submission" date="2017-09" db="EMBL/GenBank/DDBJ databases">
        <title>Large-scale bioinformatics analysis of Bacillus genomes uncovers conserved roles of natural products in bacterial physiology.</title>
        <authorList>
            <consortium name="Agbiome Team Llc"/>
            <person name="Bleich R.M."/>
            <person name="Grubbs K.J."/>
            <person name="Santa Maria K.C."/>
            <person name="Allen S.E."/>
            <person name="Farag S."/>
            <person name="Shank E.A."/>
            <person name="Bowers A."/>
        </authorList>
    </citation>
    <scope>NUCLEOTIDE SEQUENCE [LARGE SCALE GENOMIC DNA]</scope>
    <source>
        <strain evidence="7 8">AFS021349</strain>
    </source>
</reference>
<feature type="transmembrane region" description="Helical" evidence="5">
    <location>
        <begin position="9"/>
        <end position="26"/>
    </location>
</feature>
<feature type="transmembrane region" description="Helical" evidence="5">
    <location>
        <begin position="220"/>
        <end position="237"/>
    </location>
</feature>
<keyword evidence="3 5" id="KW-1133">Transmembrane helix</keyword>
<organism evidence="7 8">
    <name type="scientific">Bacillus toyonensis</name>
    <dbReference type="NCBI Taxonomy" id="155322"/>
    <lineage>
        <taxon>Bacteria</taxon>
        <taxon>Bacillati</taxon>
        <taxon>Bacillota</taxon>
        <taxon>Bacilli</taxon>
        <taxon>Bacillales</taxon>
        <taxon>Bacillaceae</taxon>
        <taxon>Bacillus</taxon>
        <taxon>Bacillus cereus group</taxon>
    </lineage>
</organism>
<name>A0A2A8HCN2_9BACI</name>
<feature type="transmembrane region" description="Helical" evidence="5">
    <location>
        <begin position="198"/>
        <end position="214"/>
    </location>
</feature>
<evidence type="ECO:0000256" key="2">
    <source>
        <dbReference type="ARBA" id="ARBA00022692"/>
    </source>
</evidence>
<dbReference type="PANTHER" id="PTHR37422:SF13">
    <property type="entry name" value="LIPOPOLYSACCHARIDE BIOSYNTHESIS PROTEIN PA4999-RELATED"/>
    <property type="match status" value="1"/>
</dbReference>
<feature type="transmembrane region" description="Helical" evidence="5">
    <location>
        <begin position="60"/>
        <end position="80"/>
    </location>
</feature>
<feature type="transmembrane region" description="Helical" evidence="5">
    <location>
        <begin position="377"/>
        <end position="394"/>
    </location>
</feature>
<evidence type="ECO:0000256" key="1">
    <source>
        <dbReference type="ARBA" id="ARBA00004141"/>
    </source>
</evidence>
<keyword evidence="2 5" id="KW-0812">Transmembrane</keyword>
<evidence type="ECO:0000259" key="6">
    <source>
        <dbReference type="Pfam" id="PF04932"/>
    </source>
</evidence>
<dbReference type="RefSeq" id="WP_098227006.1">
    <property type="nucleotide sequence ID" value="NZ_NUBY01000109.1"/>
</dbReference>
<sequence>MAININKIYSYPAYLLFFMMLFAPASYKPIKIILIGLTLLIIVVNIMFNKRGQINIDMRVLGITWFLVLMGLIFMMIGSFNGNPGALTVGTVHVVWPILYLILIMGITSQGILDGIMKTLVFSTIIIEVYILTFVLHSKGTLPSFLYLELDLGQSIGFYGNYMEFNIYSLSSLIFLLPFIFSALCVWQKNDQIQIKKIWLWLALGLGCIVLLLSGRRALFLTTAISPIPLMFFVWFLPKQKKKLIKRTMRKMFALLFVLIIGILIYVQSRFDFDFTVFTQMFKSGFDFTDTSNESSYLRYLQFNALIDGWKEHPLFGAGLGAQAGNVIRNAAAPWDYELQYVAYLFHTGIVGFLCYAFGVIWIFIKGLKMFKRGSEESVYMIPVLVGTFCFLVANATNPYLAKYDYLWVIFLPVGILNYWLLRGKGKTTKRAETTKSEETLDFQNQQLTNI</sequence>
<proteinExistence type="predicted"/>
<feature type="transmembrane region" description="Helical" evidence="5">
    <location>
        <begin position="249"/>
        <end position="267"/>
    </location>
</feature>
<feature type="transmembrane region" description="Helical" evidence="5">
    <location>
        <begin position="86"/>
        <end position="107"/>
    </location>
</feature>
<dbReference type="InterPro" id="IPR007016">
    <property type="entry name" value="O-antigen_ligase-rel_domated"/>
</dbReference>
<dbReference type="Pfam" id="PF04932">
    <property type="entry name" value="Wzy_C"/>
    <property type="match status" value="1"/>
</dbReference>
<evidence type="ECO:0000256" key="4">
    <source>
        <dbReference type="ARBA" id="ARBA00023136"/>
    </source>
</evidence>
<gene>
    <name evidence="7" type="ORF">CN585_19445</name>
</gene>
<evidence type="ECO:0000313" key="8">
    <source>
        <dbReference type="Proteomes" id="UP000220841"/>
    </source>
</evidence>
<comment type="subcellular location">
    <subcellularLocation>
        <location evidence="1">Membrane</location>
        <topology evidence="1">Multi-pass membrane protein</topology>
    </subcellularLocation>
</comment>
<feature type="domain" description="O-antigen ligase-related" evidence="6">
    <location>
        <begin position="203"/>
        <end position="356"/>
    </location>
</feature>
<accession>A0A2A8HCN2</accession>
<feature type="transmembrane region" description="Helical" evidence="5">
    <location>
        <begin position="119"/>
        <end position="137"/>
    </location>
</feature>
<dbReference type="EMBL" id="NUBY01000109">
    <property type="protein sequence ID" value="PEQ02661.1"/>
    <property type="molecule type" value="Genomic_DNA"/>
</dbReference>
<feature type="transmembrane region" description="Helical" evidence="5">
    <location>
        <begin position="406"/>
        <end position="422"/>
    </location>
</feature>
<protein>
    <recommendedName>
        <fullName evidence="6">O-antigen ligase-related domain-containing protein</fullName>
    </recommendedName>
</protein>
<evidence type="ECO:0000256" key="3">
    <source>
        <dbReference type="ARBA" id="ARBA00022989"/>
    </source>
</evidence>
<dbReference type="AlphaFoldDB" id="A0A2A8HCN2"/>
<keyword evidence="4 5" id="KW-0472">Membrane</keyword>
<dbReference type="InterPro" id="IPR051533">
    <property type="entry name" value="WaaL-like"/>
</dbReference>